<name>A0A154PPJ1_DUFNO</name>
<keyword evidence="3" id="KW-1185">Reference proteome</keyword>
<gene>
    <name evidence="2" type="ORF">WN55_05696</name>
</gene>
<protein>
    <submittedName>
        <fullName evidence="2">Uncharacterized protein</fullName>
    </submittedName>
</protein>
<dbReference type="Proteomes" id="UP000076502">
    <property type="component" value="Unassembled WGS sequence"/>
</dbReference>
<proteinExistence type="predicted"/>
<dbReference type="AlphaFoldDB" id="A0A154PPJ1"/>
<keyword evidence="1" id="KW-0812">Transmembrane</keyword>
<evidence type="ECO:0000313" key="3">
    <source>
        <dbReference type="Proteomes" id="UP000076502"/>
    </source>
</evidence>
<organism evidence="2 3">
    <name type="scientific">Dufourea novaeangliae</name>
    <name type="common">Sweat bee</name>
    <dbReference type="NCBI Taxonomy" id="178035"/>
    <lineage>
        <taxon>Eukaryota</taxon>
        <taxon>Metazoa</taxon>
        <taxon>Ecdysozoa</taxon>
        <taxon>Arthropoda</taxon>
        <taxon>Hexapoda</taxon>
        <taxon>Insecta</taxon>
        <taxon>Pterygota</taxon>
        <taxon>Neoptera</taxon>
        <taxon>Endopterygota</taxon>
        <taxon>Hymenoptera</taxon>
        <taxon>Apocrita</taxon>
        <taxon>Aculeata</taxon>
        <taxon>Apoidea</taxon>
        <taxon>Anthophila</taxon>
        <taxon>Halictidae</taxon>
        <taxon>Rophitinae</taxon>
        <taxon>Dufourea</taxon>
    </lineage>
</organism>
<dbReference type="EMBL" id="KQ435012">
    <property type="protein sequence ID" value="KZC13793.1"/>
    <property type="molecule type" value="Genomic_DNA"/>
</dbReference>
<sequence>MAMVISPRSKIVTLSLLIGIIALVALIITGVIGILHKKEKPTKPGAKVVSSKLQQITGYTATKHGKRQSFEVKLRRVCHRLMRISAPSVVSGFRERCRRRHTIPVQAQTSTIGKPSLIRDEDLDNKANFRHARTELLQLHSTAV</sequence>
<reference evidence="2 3" key="1">
    <citation type="submission" date="2015-07" db="EMBL/GenBank/DDBJ databases">
        <title>The genome of Dufourea novaeangliae.</title>
        <authorList>
            <person name="Pan H."/>
            <person name="Kapheim K."/>
        </authorList>
    </citation>
    <scope>NUCLEOTIDE SEQUENCE [LARGE SCALE GENOMIC DNA]</scope>
    <source>
        <strain evidence="2">0120121106</strain>
        <tissue evidence="2">Whole body</tissue>
    </source>
</reference>
<accession>A0A154PPJ1</accession>
<keyword evidence="1" id="KW-0472">Membrane</keyword>
<evidence type="ECO:0000256" key="1">
    <source>
        <dbReference type="SAM" id="Phobius"/>
    </source>
</evidence>
<evidence type="ECO:0000313" key="2">
    <source>
        <dbReference type="EMBL" id="KZC13793.1"/>
    </source>
</evidence>
<feature type="transmembrane region" description="Helical" evidence="1">
    <location>
        <begin position="12"/>
        <end position="35"/>
    </location>
</feature>
<keyword evidence="1" id="KW-1133">Transmembrane helix</keyword>